<keyword evidence="3" id="KW-1185">Reference proteome</keyword>
<dbReference type="Gramene" id="PHT86258">
    <property type="protein sequence ID" value="PHT86258"/>
    <property type="gene ID" value="T459_08364"/>
</dbReference>
<dbReference type="InterPro" id="IPR044831">
    <property type="entry name" value="Ccp1-like"/>
</dbReference>
<sequence>MSRQLDRSSYFFTRKENEKLFHDLIDVFCCHIWHFADTYDVCSKTRGPFGTMRFRAEQSHGANNDNDIAIRLLEPIKEQFSTLSYVAFHQLAGVVAVEVTRGSDVPFHPDREVSQSISAAL</sequence>
<dbReference type="PANTHER" id="PTHR31356:SF59">
    <property type="entry name" value="L-ASCORBATE PEROXIDASE 1, CYTOSOLIC"/>
    <property type="match status" value="1"/>
</dbReference>
<gene>
    <name evidence="2" type="ORF">T459_08364</name>
</gene>
<dbReference type="SUPFAM" id="SSF48113">
    <property type="entry name" value="Heme-dependent peroxidases"/>
    <property type="match status" value="1"/>
</dbReference>
<comment type="caution">
    <text evidence="2">The sequence shown here is derived from an EMBL/GenBank/DDBJ whole genome shotgun (WGS) entry which is preliminary data.</text>
</comment>
<dbReference type="Proteomes" id="UP000222542">
    <property type="component" value="Unassembled WGS sequence"/>
</dbReference>
<name>A0A2G2ZWB4_CAPAN</name>
<reference evidence="2 3" key="1">
    <citation type="journal article" date="2014" name="Nat. Genet.">
        <title>Genome sequence of the hot pepper provides insights into the evolution of pungency in Capsicum species.</title>
        <authorList>
            <person name="Kim S."/>
            <person name="Park M."/>
            <person name="Yeom S.I."/>
            <person name="Kim Y.M."/>
            <person name="Lee J.M."/>
            <person name="Lee H.A."/>
            <person name="Seo E."/>
            <person name="Choi J."/>
            <person name="Cheong K."/>
            <person name="Kim K.T."/>
            <person name="Jung K."/>
            <person name="Lee G.W."/>
            <person name="Oh S.K."/>
            <person name="Bae C."/>
            <person name="Kim S.B."/>
            <person name="Lee H.Y."/>
            <person name="Kim S.Y."/>
            <person name="Kim M.S."/>
            <person name="Kang B.C."/>
            <person name="Jo Y.D."/>
            <person name="Yang H.B."/>
            <person name="Jeong H.J."/>
            <person name="Kang W.H."/>
            <person name="Kwon J.K."/>
            <person name="Shin C."/>
            <person name="Lim J.Y."/>
            <person name="Park J.H."/>
            <person name="Huh J.H."/>
            <person name="Kim J.S."/>
            <person name="Kim B.D."/>
            <person name="Cohen O."/>
            <person name="Paran I."/>
            <person name="Suh M.C."/>
            <person name="Lee S.B."/>
            <person name="Kim Y.K."/>
            <person name="Shin Y."/>
            <person name="Noh S.J."/>
            <person name="Park J."/>
            <person name="Seo Y.S."/>
            <person name="Kwon S.Y."/>
            <person name="Kim H.A."/>
            <person name="Park J.M."/>
            <person name="Kim H.J."/>
            <person name="Choi S.B."/>
            <person name="Bosland P.W."/>
            <person name="Reeves G."/>
            <person name="Jo S.H."/>
            <person name="Lee B.W."/>
            <person name="Cho H.T."/>
            <person name="Choi H.S."/>
            <person name="Lee M.S."/>
            <person name="Yu Y."/>
            <person name="Do Choi Y."/>
            <person name="Park B.S."/>
            <person name="van Deynze A."/>
            <person name="Ashrafi H."/>
            <person name="Hill T."/>
            <person name="Kim W.T."/>
            <person name="Pai H.S."/>
            <person name="Ahn H.K."/>
            <person name="Yeam I."/>
            <person name="Giovannoni J.J."/>
            <person name="Rose J.K."/>
            <person name="Sorensen I."/>
            <person name="Lee S.J."/>
            <person name="Kim R.W."/>
            <person name="Choi I.Y."/>
            <person name="Choi B.S."/>
            <person name="Lim J.S."/>
            <person name="Lee Y.H."/>
            <person name="Choi D."/>
        </authorList>
    </citation>
    <scope>NUCLEOTIDE SEQUENCE [LARGE SCALE GENOMIC DNA]</scope>
    <source>
        <strain evidence="3">cv. CM334</strain>
    </source>
</reference>
<reference evidence="2 3" key="2">
    <citation type="journal article" date="2017" name="Genome Biol.">
        <title>New reference genome sequences of hot pepper reveal the massive evolution of plant disease-resistance genes by retroduplication.</title>
        <authorList>
            <person name="Kim S."/>
            <person name="Park J."/>
            <person name="Yeom S.I."/>
            <person name="Kim Y.M."/>
            <person name="Seo E."/>
            <person name="Kim K.T."/>
            <person name="Kim M.S."/>
            <person name="Lee J.M."/>
            <person name="Cheong K."/>
            <person name="Shin H.S."/>
            <person name="Kim S.B."/>
            <person name="Han K."/>
            <person name="Lee J."/>
            <person name="Park M."/>
            <person name="Lee H.A."/>
            <person name="Lee H.Y."/>
            <person name="Lee Y."/>
            <person name="Oh S."/>
            <person name="Lee J.H."/>
            <person name="Choi E."/>
            <person name="Choi E."/>
            <person name="Lee S.E."/>
            <person name="Jeon J."/>
            <person name="Kim H."/>
            <person name="Choi G."/>
            <person name="Song H."/>
            <person name="Lee J."/>
            <person name="Lee S.C."/>
            <person name="Kwon J.K."/>
            <person name="Lee H.Y."/>
            <person name="Koo N."/>
            <person name="Hong Y."/>
            <person name="Kim R.W."/>
            <person name="Kang W.H."/>
            <person name="Huh J.H."/>
            <person name="Kang B.C."/>
            <person name="Yang T.J."/>
            <person name="Lee Y.H."/>
            <person name="Bennetzen J.L."/>
            <person name="Choi D."/>
        </authorList>
    </citation>
    <scope>NUCLEOTIDE SEQUENCE [LARGE SCALE GENOMIC DNA]</scope>
    <source>
        <strain evidence="3">cv. CM334</strain>
    </source>
</reference>
<proteinExistence type="predicted"/>
<dbReference type="STRING" id="4072.A0A2G2ZWB4"/>
<dbReference type="InterPro" id="IPR010255">
    <property type="entry name" value="Haem_peroxidase_sf"/>
</dbReference>
<dbReference type="AlphaFoldDB" id="A0A2G2ZWB4"/>
<keyword evidence="1" id="KW-0560">Oxidoreductase</keyword>
<dbReference type="PANTHER" id="PTHR31356">
    <property type="entry name" value="THYLAKOID LUMENAL 29 KDA PROTEIN, CHLOROPLASTIC-RELATED"/>
    <property type="match status" value="1"/>
</dbReference>
<dbReference type="EMBL" id="AYRZ02000003">
    <property type="protein sequence ID" value="PHT86258.1"/>
    <property type="molecule type" value="Genomic_DNA"/>
</dbReference>
<protein>
    <submittedName>
        <fullName evidence="2">L-ascorbate peroxidase 1, cytosolic</fullName>
    </submittedName>
</protein>
<accession>A0A2G2ZWB4</accession>
<keyword evidence="2" id="KW-0575">Peroxidase</keyword>
<dbReference type="PRINTS" id="PR00459">
    <property type="entry name" value="ASPEROXIDASE"/>
</dbReference>
<dbReference type="GO" id="GO:0020037">
    <property type="term" value="F:heme binding"/>
    <property type="evidence" value="ECO:0007669"/>
    <property type="project" value="InterPro"/>
</dbReference>
<dbReference type="GO" id="GO:0004601">
    <property type="term" value="F:peroxidase activity"/>
    <property type="evidence" value="ECO:0007669"/>
    <property type="project" value="UniProtKB-KW"/>
</dbReference>
<evidence type="ECO:0000313" key="3">
    <source>
        <dbReference type="Proteomes" id="UP000222542"/>
    </source>
</evidence>
<dbReference type="InterPro" id="IPR002207">
    <property type="entry name" value="Peroxidase_I"/>
</dbReference>
<evidence type="ECO:0000256" key="1">
    <source>
        <dbReference type="ARBA" id="ARBA00023002"/>
    </source>
</evidence>
<organism evidence="2 3">
    <name type="scientific">Capsicum annuum</name>
    <name type="common">Capsicum pepper</name>
    <dbReference type="NCBI Taxonomy" id="4072"/>
    <lineage>
        <taxon>Eukaryota</taxon>
        <taxon>Viridiplantae</taxon>
        <taxon>Streptophyta</taxon>
        <taxon>Embryophyta</taxon>
        <taxon>Tracheophyta</taxon>
        <taxon>Spermatophyta</taxon>
        <taxon>Magnoliopsida</taxon>
        <taxon>eudicotyledons</taxon>
        <taxon>Gunneridae</taxon>
        <taxon>Pentapetalae</taxon>
        <taxon>asterids</taxon>
        <taxon>lamiids</taxon>
        <taxon>Solanales</taxon>
        <taxon>Solanaceae</taxon>
        <taxon>Solanoideae</taxon>
        <taxon>Capsiceae</taxon>
        <taxon>Capsicum</taxon>
    </lineage>
</organism>
<dbReference type="GO" id="GO:0034599">
    <property type="term" value="P:cellular response to oxidative stress"/>
    <property type="evidence" value="ECO:0007669"/>
    <property type="project" value="InterPro"/>
</dbReference>
<evidence type="ECO:0000313" key="2">
    <source>
        <dbReference type="EMBL" id="PHT86258.1"/>
    </source>
</evidence>
<dbReference type="Gene3D" id="1.10.520.10">
    <property type="match status" value="1"/>
</dbReference>